<proteinExistence type="predicted"/>
<name>A0A2N5C7H6_9BURK</name>
<evidence type="ECO:0000313" key="2">
    <source>
        <dbReference type="Proteomes" id="UP000234341"/>
    </source>
</evidence>
<accession>A0A2N5C7H6</accession>
<dbReference type="EMBL" id="PJRP01000013">
    <property type="protein sequence ID" value="PLP98147.1"/>
    <property type="molecule type" value="Genomic_DNA"/>
</dbReference>
<organism evidence="1 2">
    <name type="scientific">Cupriavidus pauculus</name>
    <dbReference type="NCBI Taxonomy" id="82633"/>
    <lineage>
        <taxon>Bacteria</taxon>
        <taxon>Pseudomonadati</taxon>
        <taxon>Pseudomonadota</taxon>
        <taxon>Betaproteobacteria</taxon>
        <taxon>Burkholderiales</taxon>
        <taxon>Burkholderiaceae</taxon>
        <taxon>Cupriavidus</taxon>
    </lineage>
</organism>
<gene>
    <name evidence="1" type="ORF">CYJ10_23810</name>
</gene>
<reference evidence="1 2" key="1">
    <citation type="submission" date="2017-12" db="EMBL/GenBank/DDBJ databases">
        <title>Genome sequence of the active heterotrophic nitrifier-denitrifier, Cupriavidus pauculus UM1.</title>
        <authorList>
            <person name="Putonti C."/>
            <person name="Castignetti D."/>
        </authorList>
    </citation>
    <scope>NUCLEOTIDE SEQUENCE [LARGE SCALE GENOMIC DNA]</scope>
    <source>
        <strain evidence="1 2">UM1</strain>
    </source>
</reference>
<evidence type="ECO:0000313" key="1">
    <source>
        <dbReference type="EMBL" id="PLP98147.1"/>
    </source>
</evidence>
<comment type="caution">
    <text evidence="1">The sequence shown here is derived from an EMBL/GenBank/DDBJ whole genome shotgun (WGS) entry which is preliminary data.</text>
</comment>
<sequence length="138" mass="14904">MHVVASDGERFAQFPQQVQGIRLVPAAVPAKPDDLDLPPHELPAAGDVLTSGNELFEDGNAMSHHCLCSPKGRTAPRRRQAPAIVSPRRCRLPAFEDMAARIAAAFRPIVPAPYACAWDDENEKLAELLRAATGTNLS</sequence>
<protein>
    <submittedName>
        <fullName evidence="1">Uncharacterized protein</fullName>
    </submittedName>
</protein>
<dbReference type="Proteomes" id="UP000234341">
    <property type="component" value="Unassembled WGS sequence"/>
</dbReference>
<dbReference type="AlphaFoldDB" id="A0A2N5C7H6"/>